<evidence type="ECO:0000259" key="4">
    <source>
        <dbReference type="PROSITE" id="PS51168"/>
    </source>
</evidence>
<feature type="binding site" evidence="3">
    <location>
        <position position="42"/>
    </location>
    <ligand>
        <name>substrate</name>
    </ligand>
</feature>
<organism evidence="5 6">
    <name type="scientific">Pontivivens insulae</name>
    <dbReference type="NCBI Taxonomy" id="1639689"/>
    <lineage>
        <taxon>Bacteria</taxon>
        <taxon>Pseudomonadati</taxon>
        <taxon>Pseudomonadota</taxon>
        <taxon>Alphaproteobacteria</taxon>
        <taxon>Rhodobacterales</taxon>
        <taxon>Paracoccaceae</taxon>
        <taxon>Pontivivens</taxon>
    </lineage>
</organism>
<feature type="binding site" evidence="3">
    <location>
        <position position="91"/>
    </location>
    <ligand>
        <name>substrate</name>
    </ligand>
</feature>
<keyword evidence="5" id="KW-0456">Lyase</keyword>
<proteinExistence type="predicted"/>
<dbReference type="GO" id="GO:0046417">
    <property type="term" value="P:chorismate metabolic process"/>
    <property type="evidence" value="ECO:0007669"/>
    <property type="project" value="InterPro"/>
</dbReference>
<keyword evidence="6" id="KW-1185">Reference proteome</keyword>
<gene>
    <name evidence="5" type="primary">pchB</name>
    <name evidence="5" type="ORF">POI8812_00894</name>
</gene>
<feature type="domain" description="Chorismate mutase" evidence="4">
    <location>
        <begin position="4"/>
        <end position="95"/>
    </location>
</feature>
<dbReference type="PROSITE" id="PS51168">
    <property type="entry name" value="CHORISMATE_MUT_2"/>
    <property type="match status" value="1"/>
</dbReference>
<dbReference type="InterPro" id="IPR036979">
    <property type="entry name" value="CM_dom_sf"/>
</dbReference>
<dbReference type="EC" id="5.4.99.5" evidence="1"/>
<feature type="binding site" evidence="3">
    <location>
        <position position="14"/>
    </location>
    <ligand>
        <name>substrate</name>
    </ligand>
</feature>
<dbReference type="InterPro" id="IPR051331">
    <property type="entry name" value="Chorismate_mutase-related"/>
</dbReference>
<dbReference type="PANTHER" id="PTHR38041:SF1">
    <property type="entry name" value="CHORISMATE MUTASE"/>
    <property type="match status" value="1"/>
</dbReference>
<accession>A0A2R8A8N6</accession>
<dbReference type="InterPro" id="IPR008241">
    <property type="entry name" value="Isochorismate_pyruvate-lyase"/>
</dbReference>
<evidence type="ECO:0000256" key="2">
    <source>
        <dbReference type="ARBA" id="ARBA00023235"/>
    </source>
</evidence>
<feature type="binding site" evidence="3">
    <location>
        <position position="31"/>
    </location>
    <ligand>
        <name>substrate</name>
    </ligand>
</feature>
<dbReference type="SMART" id="SM00830">
    <property type="entry name" value="CM_2"/>
    <property type="match status" value="1"/>
</dbReference>
<dbReference type="RefSeq" id="WP_108781278.1">
    <property type="nucleotide sequence ID" value="NZ_OMKW01000001.1"/>
</dbReference>
<dbReference type="InterPro" id="IPR002701">
    <property type="entry name" value="CM_II_prokaryot"/>
</dbReference>
<sequence>MTDPATCRNMTELRAGIDALDIELMKLLARRVSFIDRAIELKPAEGIKARAEDRVLAVLANARRNATQQGFDPDLAESLWREMIEWSIAREEVVLGK</sequence>
<dbReference type="NCBIfam" id="TIGR01803">
    <property type="entry name" value="CM-like"/>
    <property type="match status" value="1"/>
</dbReference>
<dbReference type="PANTHER" id="PTHR38041">
    <property type="entry name" value="CHORISMATE MUTASE"/>
    <property type="match status" value="1"/>
</dbReference>
<dbReference type="SUPFAM" id="SSF48600">
    <property type="entry name" value="Chorismate mutase II"/>
    <property type="match status" value="1"/>
</dbReference>
<dbReference type="AlphaFoldDB" id="A0A2R8A8N6"/>
<dbReference type="GO" id="GO:0004106">
    <property type="term" value="F:chorismate mutase activity"/>
    <property type="evidence" value="ECO:0007669"/>
    <property type="project" value="UniProtKB-EC"/>
</dbReference>
<dbReference type="EMBL" id="OMKW01000001">
    <property type="protein sequence ID" value="SPF28592.1"/>
    <property type="molecule type" value="Genomic_DNA"/>
</dbReference>
<dbReference type="GO" id="GO:0016835">
    <property type="term" value="F:carbon-oxygen lyase activity"/>
    <property type="evidence" value="ECO:0007669"/>
    <property type="project" value="InterPro"/>
</dbReference>
<protein>
    <recommendedName>
        <fullName evidence="1">chorismate mutase</fullName>
        <ecNumber evidence="1">5.4.99.5</ecNumber>
    </recommendedName>
</protein>
<dbReference type="PIRSF" id="PIRSF029775">
    <property type="entry name" value="Isochor_pyr_lyas"/>
    <property type="match status" value="1"/>
</dbReference>
<dbReference type="Pfam" id="PF01817">
    <property type="entry name" value="CM_2"/>
    <property type="match status" value="1"/>
</dbReference>
<evidence type="ECO:0000256" key="3">
    <source>
        <dbReference type="PIRSR" id="PIRSR029775-1"/>
    </source>
</evidence>
<dbReference type="GO" id="GO:0009697">
    <property type="term" value="P:salicylic acid biosynthetic process"/>
    <property type="evidence" value="ECO:0007669"/>
    <property type="project" value="InterPro"/>
</dbReference>
<dbReference type="Gene3D" id="1.20.59.10">
    <property type="entry name" value="Chorismate mutase"/>
    <property type="match status" value="1"/>
</dbReference>
<evidence type="ECO:0000313" key="5">
    <source>
        <dbReference type="EMBL" id="SPF28592.1"/>
    </source>
</evidence>
<keyword evidence="2" id="KW-0413">Isomerase</keyword>
<dbReference type="Proteomes" id="UP000244932">
    <property type="component" value="Unassembled WGS sequence"/>
</dbReference>
<keyword evidence="5" id="KW-0670">Pyruvate</keyword>
<reference evidence="5 6" key="1">
    <citation type="submission" date="2018-03" db="EMBL/GenBank/DDBJ databases">
        <authorList>
            <person name="Keele B.F."/>
        </authorList>
    </citation>
    <scope>NUCLEOTIDE SEQUENCE [LARGE SCALE GENOMIC DNA]</scope>
    <source>
        <strain evidence="5 6">CeCT 8812</strain>
    </source>
</reference>
<dbReference type="InterPro" id="IPR036263">
    <property type="entry name" value="Chorismate_II_sf"/>
</dbReference>
<name>A0A2R8A8N6_9RHOB</name>
<evidence type="ECO:0000256" key="1">
    <source>
        <dbReference type="ARBA" id="ARBA00012404"/>
    </source>
</evidence>
<dbReference type="OrthoDB" id="514491at2"/>
<evidence type="ECO:0000313" key="6">
    <source>
        <dbReference type="Proteomes" id="UP000244932"/>
    </source>
</evidence>